<organism evidence="4 5">
    <name type="scientific">Candidatus Nephthysia bennettiae</name>
    <dbReference type="NCBI Taxonomy" id="3127016"/>
    <lineage>
        <taxon>Bacteria</taxon>
        <taxon>Bacillati</taxon>
        <taxon>Candidatus Dormiibacterota</taxon>
        <taxon>Candidatus Dormibacteria</taxon>
        <taxon>Candidatus Dormibacterales</taxon>
        <taxon>Candidatus Dormibacteraceae</taxon>
        <taxon>Candidatus Nephthysia</taxon>
    </lineage>
</organism>
<dbReference type="AlphaFoldDB" id="A0A934K778"/>
<dbReference type="Gene3D" id="1.20.910.10">
    <property type="entry name" value="Heme oxygenase-like"/>
    <property type="match status" value="1"/>
</dbReference>
<dbReference type="Pfam" id="PF03070">
    <property type="entry name" value="TENA_THI-4"/>
    <property type="match status" value="1"/>
</dbReference>
<accession>A0A934K778</accession>
<dbReference type="GO" id="GO:0009228">
    <property type="term" value="P:thiamine biosynthetic process"/>
    <property type="evidence" value="ECO:0007669"/>
    <property type="project" value="UniProtKB-KW"/>
</dbReference>
<keyword evidence="2" id="KW-0784">Thiamine biosynthesis</keyword>
<evidence type="ECO:0000256" key="1">
    <source>
        <dbReference type="ARBA" id="ARBA00004948"/>
    </source>
</evidence>
<keyword evidence="5" id="KW-1185">Reference proteome</keyword>
<dbReference type="InterPro" id="IPR050967">
    <property type="entry name" value="Thiamine_Salvage_TenA"/>
</dbReference>
<evidence type="ECO:0000313" key="4">
    <source>
        <dbReference type="EMBL" id="MBJ7596888.1"/>
    </source>
</evidence>
<dbReference type="CDD" id="cd19366">
    <property type="entry name" value="TenA_C_BhTenA-like"/>
    <property type="match status" value="1"/>
</dbReference>
<keyword evidence="2" id="KW-0378">Hydrolase</keyword>
<dbReference type="PANTHER" id="PTHR43198">
    <property type="entry name" value="BIFUNCTIONAL TH2 PROTEIN"/>
    <property type="match status" value="1"/>
</dbReference>
<dbReference type="EMBL" id="JAEKNR010000027">
    <property type="protein sequence ID" value="MBJ7596888.1"/>
    <property type="molecule type" value="Genomic_DNA"/>
</dbReference>
<comment type="pathway">
    <text evidence="1 2">Cofactor biosynthesis; thiamine diphosphate biosynthesis.</text>
</comment>
<dbReference type="GO" id="GO:0050334">
    <property type="term" value="F:thiaminase activity"/>
    <property type="evidence" value="ECO:0007669"/>
    <property type="project" value="UniProtKB-EC"/>
</dbReference>
<evidence type="ECO:0000259" key="3">
    <source>
        <dbReference type="Pfam" id="PF03070"/>
    </source>
</evidence>
<protein>
    <recommendedName>
        <fullName evidence="2">Aminopyrimidine aminohydrolase</fullName>
        <ecNumber evidence="2">3.5.99.2</ecNumber>
    </recommendedName>
</protein>
<name>A0A934K778_9BACT</name>
<dbReference type="NCBIfam" id="TIGR04306">
    <property type="entry name" value="salvage_TenA"/>
    <property type="match status" value="1"/>
</dbReference>
<dbReference type="Proteomes" id="UP000612893">
    <property type="component" value="Unassembled WGS sequence"/>
</dbReference>
<evidence type="ECO:0000256" key="2">
    <source>
        <dbReference type="RuleBase" id="RU363093"/>
    </source>
</evidence>
<comment type="function">
    <text evidence="2">Catalyzes an amino-pyrimidine hydrolysis reaction at the C5' of the pyrimidine moiety of thiamine compounds, a reaction that is part of a thiamine salvage pathway.</text>
</comment>
<dbReference type="InterPro" id="IPR027574">
    <property type="entry name" value="Thiaminase_II"/>
</dbReference>
<dbReference type="PANTHER" id="PTHR43198:SF2">
    <property type="entry name" value="SI:CH1073-67J19.1-RELATED"/>
    <property type="match status" value="1"/>
</dbReference>
<reference evidence="4" key="1">
    <citation type="submission" date="2020-10" db="EMBL/GenBank/DDBJ databases">
        <title>Ca. Dormibacterota MAGs.</title>
        <authorList>
            <person name="Montgomery K."/>
        </authorList>
    </citation>
    <scope>NUCLEOTIDE SEQUENCE [LARGE SCALE GENOMIC DNA]</scope>
    <source>
        <strain evidence="4">SC8812_S17_10</strain>
    </source>
</reference>
<comment type="catalytic activity">
    <reaction evidence="2">
        <text>4-amino-5-aminomethyl-2-methylpyrimidine + H2O = 4-amino-5-hydroxymethyl-2-methylpyrimidine + NH4(+)</text>
        <dbReference type="Rhea" id="RHEA:31799"/>
        <dbReference type="ChEBI" id="CHEBI:15377"/>
        <dbReference type="ChEBI" id="CHEBI:16892"/>
        <dbReference type="ChEBI" id="CHEBI:28938"/>
        <dbReference type="ChEBI" id="CHEBI:63416"/>
        <dbReference type="EC" id="3.5.99.2"/>
    </reaction>
</comment>
<gene>
    <name evidence="4" type="primary">tenA</name>
    <name evidence="4" type="ORF">JF922_02215</name>
</gene>
<feature type="domain" description="Thiaminase-2/PQQC" evidence="3">
    <location>
        <begin position="9"/>
        <end position="211"/>
    </location>
</feature>
<dbReference type="InterPro" id="IPR016084">
    <property type="entry name" value="Haem_Oase-like_multi-hlx"/>
</dbReference>
<comment type="caution">
    <text evidence="4">The sequence shown here is derived from an EMBL/GenBank/DDBJ whole genome shotgun (WGS) entry which is preliminary data.</text>
</comment>
<proteinExistence type="inferred from homology"/>
<dbReference type="InterPro" id="IPR004305">
    <property type="entry name" value="Thiaminase-2/PQQC"/>
</dbReference>
<comment type="similarity">
    <text evidence="2">Belongs to the TenA family.</text>
</comment>
<evidence type="ECO:0000313" key="5">
    <source>
        <dbReference type="Proteomes" id="UP000612893"/>
    </source>
</evidence>
<sequence>MGFSEELRAAADPIWQAQHDHPFVRGIGDGTVDVERFKRWVRQDYLFLVEYCRLLALAAGRSPDLATLRRFAELLQATAVTEMDLHRSYAAQFGIRAEEMEAEEMAPVTRSYTNFLLRTAAIGDFAELAAALLPCIWGFNEIGIRLADHGRPHDPRCVQWIDAYAHPEFTRLAVWCRQLVDDLAVDAGPTQQGRMRQAFLVSSRYELGFWDV</sequence>
<comment type="catalytic activity">
    <reaction evidence="2">
        <text>thiamine + H2O = 5-(2-hydroxyethyl)-4-methylthiazole + 4-amino-5-hydroxymethyl-2-methylpyrimidine + H(+)</text>
        <dbReference type="Rhea" id="RHEA:17509"/>
        <dbReference type="ChEBI" id="CHEBI:15377"/>
        <dbReference type="ChEBI" id="CHEBI:15378"/>
        <dbReference type="ChEBI" id="CHEBI:16892"/>
        <dbReference type="ChEBI" id="CHEBI:17957"/>
        <dbReference type="ChEBI" id="CHEBI:18385"/>
        <dbReference type="EC" id="3.5.99.2"/>
    </reaction>
</comment>
<dbReference type="EC" id="3.5.99.2" evidence="2"/>
<dbReference type="SUPFAM" id="SSF48613">
    <property type="entry name" value="Heme oxygenase-like"/>
    <property type="match status" value="1"/>
</dbReference>